<organism evidence="2 3">
    <name type="scientific">Lepraria neglecta</name>
    <dbReference type="NCBI Taxonomy" id="209136"/>
    <lineage>
        <taxon>Eukaryota</taxon>
        <taxon>Fungi</taxon>
        <taxon>Dikarya</taxon>
        <taxon>Ascomycota</taxon>
        <taxon>Pezizomycotina</taxon>
        <taxon>Lecanoromycetes</taxon>
        <taxon>OSLEUM clade</taxon>
        <taxon>Lecanoromycetidae</taxon>
        <taxon>Lecanorales</taxon>
        <taxon>Lecanorineae</taxon>
        <taxon>Stereocaulaceae</taxon>
        <taxon>Lepraria</taxon>
    </lineage>
</organism>
<evidence type="ECO:0000313" key="2">
    <source>
        <dbReference type="EMBL" id="KAK3178974.1"/>
    </source>
</evidence>
<reference evidence="2" key="1">
    <citation type="submission" date="2022-11" db="EMBL/GenBank/DDBJ databases">
        <title>Chromosomal genome sequence assembly and mating type (MAT) locus characterization of the leprose asexual lichenized fungus Lepraria neglecta (Nyl.) Erichsen.</title>
        <authorList>
            <person name="Allen J.L."/>
            <person name="Pfeffer B."/>
        </authorList>
    </citation>
    <scope>NUCLEOTIDE SEQUENCE</scope>
    <source>
        <strain evidence="2">Allen 5258</strain>
    </source>
</reference>
<comment type="caution">
    <text evidence="2">The sequence shown here is derived from an EMBL/GenBank/DDBJ whole genome shotgun (WGS) entry which is preliminary data.</text>
</comment>
<dbReference type="Pfam" id="PF20354">
    <property type="entry name" value="DUF6649"/>
    <property type="match status" value="1"/>
</dbReference>
<feature type="compositionally biased region" description="Acidic residues" evidence="1">
    <location>
        <begin position="190"/>
        <end position="199"/>
    </location>
</feature>
<dbReference type="InterPro" id="IPR046591">
    <property type="entry name" value="DUF6649"/>
</dbReference>
<protein>
    <submittedName>
        <fullName evidence="2">Uncharacterized protein</fullName>
    </submittedName>
</protein>
<dbReference type="Proteomes" id="UP001276659">
    <property type="component" value="Unassembled WGS sequence"/>
</dbReference>
<dbReference type="AlphaFoldDB" id="A0AAE0DQ25"/>
<accession>A0AAE0DQ25</accession>
<gene>
    <name evidence="2" type="ORF">OEA41_001113</name>
</gene>
<feature type="compositionally biased region" description="Basic and acidic residues" evidence="1">
    <location>
        <begin position="145"/>
        <end position="174"/>
    </location>
</feature>
<proteinExistence type="predicted"/>
<feature type="region of interest" description="Disordered" evidence="1">
    <location>
        <begin position="145"/>
        <end position="199"/>
    </location>
</feature>
<sequence>MTTLNHKRKAEDDLQNEQRLTKKFDLLNLDHTGKLYIPVQSSKSKHTPRTHAESNSMHLDDTKDKIYIHNLDDELADIESEEERLVFLPDIERKLAKIPKSVLLGEGHPATGNKMILYSVPTSLTVPEEQDKVRKAIIESRARAREKQVQEAQAEREDSGRHVNGDGTVEKADGVRNLGHVAEEGPLAIQEDEDAMDIG</sequence>
<keyword evidence="3" id="KW-1185">Reference proteome</keyword>
<name>A0AAE0DQ25_9LECA</name>
<feature type="region of interest" description="Disordered" evidence="1">
    <location>
        <begin position="38"/>
        <end position="57"/>
    </location>
</feature>
<evidence type="ECO:0000313" key="3">
    <source>
        <dbReference type="Proteomes" id="UP001276659"/>
    </source>
</evidence>
<dbReference type="EMBL" id="JASNWA010000003">
    <property type="protein sequence ID" value="KAK3178974.1"/>
    <property type="molecule type" value="Genomic_DNA"/>
</dbReference>
<evidence type="ECO:0000256" key="1">
    <source>
        <dbReference type="SAM" id="MobiDB-lite"/>
    </source>
</evidence>